<gene>
    <name evidence="1" type="ORF">E2C01_089518</name>
</gene>
<protein>
    <submittedName>
        <fullName evidence="1">Uncharacterized protein</fullName>
    </submittedName>
</protein>
<keyword evidence="2" id="KW-1185">Reference proteome</keyword>
<evidence type="ECO:0000313" key="1">
    <source>
        <dbReference type="EMBL" id="MPC94352.1"/>
    </source>
</evidence>
<sequence>MLCSIKIRHNCLHECQSAATLESQQCSGQRSCGEKDDSRRAPKYRYRSCATRKTEAYIAKPRHLAWLNAPLLVGLLESQSLHHLTVEASGWRSSGWV</sequence>
<organism evidence="1 2">
    <name type="scientific">Portunus trituberculatus</name>
    <name type="common">Swimming crab</name>
    <name type="synonym">Neptunus trituberculatus</name>
    <dbReference type="NCBI Taxonomy" id="210409"/>
    <lineage>
        <taxon>Eukaryota</taxon>
        <taxon>Metazoa</taxon>
        <taxon>Ecdysozoa</taxon>
        <taxon>Arthropoda</taxon>
        <taxon>Crustacea</taxon>
        <taxon>Multicrustacea</taxon>
        <taxon>Malacostraca</taxon>
        <taxon>Eumalacostraca</taxon>
        <taxon>Eucarida</taxon>
        <taxon>Decapoda</taxon>
        <taxon>Pleocyemata</taxon>
        <taxon>Brachyura</taxon>
        <taxon>Eubrachyura</taxon>
        <taxon>Portunoidea</taxon>
        <taxon>Portunidae</taxon>
        <taxon>Portuninae</taxon>
        <taxon>Portunus</taxon>
    </lineage>
</organism>
<accession>A0A5B7JDR7</accession>
<dbReference type="Proteomes" id="UP000324222">
    <property type="component" value="Unassembled WGS sequence"/>
</dbReference>
<evidence type="ECO:0000313" key="2">
    <source>
        <dbReference type="Proteomes" id="UP000324222"/>
    </source>
</evidence>
<dbReference type="EMBL" id="VSRR010098168">
    <property type="protein sequence ID" value="MPC94352.1"/>
    <property type="molecule type" value="Genomic_DNA"/>
</dbReference>
<proteinExistence type="predicted"/>
<comment type="caution">
    <text evidence="1">The sequence shown here is derived from an EMBL/GenBank/DDBJ whole genome shotgun (WGS) entry which is preliminary data.</text>
</comment>
<name>A0A5B7JDR7_PORTR</name>
<dbReference type="AlphaFoldDB" id="A0A5B7JDR7"/>
<reference evidence="1 2" key="1">
    <citation type="submission" date="2019-05" db="EMBL/GenBank/DDBJ databases">
        <title>Another draft genome of Portunus trituberculatus and its Hox gene families provides insights of decapod evolution.</title>
        <authorList>
            <person name="Jeong J.-H."/>
            <person name="Song I."/>
            <person name="Kim S."/>
            <person name="Choi T."/>
            <person name="Kim D."/>
            <person name="Ryu S."/>
            <person name="Kim W."/>
        </authorList>
    </citation>
    <scope>NUCLEOTIDE SEQUENCE [LARGE SCALE GENOMIC DNA]</scope>
    <source>
        <tissue evidence="1">Muscle</tissue>
    </source>
</reference>